<dbReference type="PANTHER" id="PTHR43451:SF1">
    <property type="entry name" value="ACETYLTRANSFERASE"/>
    <property type="match status" value="1"/>
</dbReference>
<proteinExistence type="predicted"/>
<evidence type="ECO:0000259" key="1">
    <source>
        <dbReference type="PROSITE" id="PS51186"/>
    </source>
</evidence>
<name>A0AAE5LIV6_9VIBR</name>
<evidence type="ECO:0000313" key="3">
    <source>
        <dbReference type="Proteomes" id="UP000572722"/>
    </source>
</evidence>
<reference evidence="2 3" key="1">
    <citation type="submission" date="2019-08" db="EMBL/GenBank/DDBJ databases">
        <title>Draft genome sequencing and comparative genomics of hatchery-associated Vibrios.</title>
        <authorList>
            <person name="Kehlet-Delgado H."/>
            <person name="Mueller R.S."/>
        </authorList>
    </citation>
    <scope>NUCLEOTIDE SEQUENCE [LARGE SCALE GENOMIC DNA]</scope>
    <source>
        <strain evidence="2 3">01-65-5-1</strain>
    </source>
</reference>
<dbReference type="Pfam" id="PF13673">
    <property type="entry name" value="Acetyltransf_10"/>
    <property type="match status" value="1"/>
</dbReference>
<gene>
    <name evidence="2" type="ORF">F0237_15305</name>
</gene>
<comment type="caution">
    <text evidence="2">The sequence shown here is derived from an EMBL/GenBank/DDBJ whole genome shotgun (WGS) entry which is preliminary data.</text>
</comment>
<dbReference type="GO" id="GO:0016747">
    <property type="term" value="F:acyltransferase activity, transferring groups other than amino-acyl groups"/>
    <property type="evidence" value="ECO:0007669"/>
    <property type="project" value="InterPro"/>
</dbReference>
<evidence type="ECO:0000313" key="2">
    <source>
        <dbReference type="EMBL" id="NOI82031.1"/>
    </source>
</evidence>
<feature type="domain" description="N-acetyltransferase" evidence="1">
    <location>
        <begin position="1"/>
        <end position="148"/>
    </location>
</feature>
<protein>
    <submittedName>
        <fullName evidence="2">GNAT family N-acetyltransferase</fullName>
    </submittedName>
</protein>
<organism evidence="2 3">
    <name type="scientific">Vibrio tubiashii</name>
    <dbReference type="NCBI Taxonomy" id="29498"/>
    <lineage>
        <taxon>Bacteria</taxon>
        <taxon>Pseudomonadati</taxon>
        <taxon>Pseudomonadota</taxon>
        <taxon>Gammaproteobacteria</taxon>
        <taxon>Vibrionales</taxon>
        <taxon>Vibrionaceae</taxon>
        <taxon>Vibrio</taxon>
        <taxon>Vibrio oreintalis group</taxon>
    </lineage>
</organism>
<dbReference type="SUPFAM" id="SSF55729">
    <property type="entry name" value="Acyl-CoA N-acyltransferases (Nat)"/>
    <property type="match status" value="1"/>
</dbReference>
<dbReference type="RefSeq" id="WP_171323329.1">
    <property type="nucleotide sequence ID" value="NZ_VTXO01000006.1"/>
</dbReference>
<dbReference type="AlphaFoldDB" id="A0AAE5LIV6"/>
<accession>A0AAE5LIV6</accession>
<dbReference type="InterPro" id="IPR016181">
    <property type="entry name" value="Acyl_CoA_acyltransferase"/>
</dbReference>
<sequence>MHIQKASIDDLDKVLSLVSEVSTIDILPLFSEQGKKQFIERVIPDLHTVFGGENFLAIKVVYDDQLLGFAALRDGNYLTHLFVSKQAQGSGLGRDMLNHLLDSTESNEISLRSSINATGFYRHNGFTVSGDEGEVNGIRFVPMSLIRT</sequence>
<dbReference type="EMBL" id="VTXO01000006">
    <property type="protein sequence ID" value="NOI82031.1"/>
    <property type="molecule type" value="Genomic_DNA"/>
</dbReference>
<dbReference type="PROSITE" id="PS51186">
    <property type="entry name" value="GNAT"/>
    <property type="match status" value="1"/>
</dbReference>
<dbReference type="Gene3D" id="3.40.630.30">
    <property type="match status" value="1"/>
</dbReference>
<dbReference type="InterPro" id="IPR052564">
    <property type="entry name" value="N-acetyltrans/Recomb-assoc"/>
</dbReference>
<dbReference type="InterPro" id="IPR000182">
    <property type="entry name" value="GNAT_dom"/>
</dbReference>
<dbReference type="Proteomes" id="UP000572722">
    <property type="component" value="Unassembled WGS sequence"/>
</dbReference>
<dbReference type="PANTHER" id="PTHR43451">
    <property type="entry name" value="ACETYLTRANSFERASE (GNAT) FAMILY PROTEIN"/>
    <property type="match status" value="1"/>
</dbReference>